<gene>
    <name evidence="2" type="ORF">G6O67_002917</name>
</gene>
<reference evidence="2 3" key="1">
    <citation type="journal article" date="2020" name="Genome Biol. Evol.">
        <title>A new high-quality draft genome assembly of the Chinese cordyceps Ophiocordyceps sinensis.</title>
        <authorList>
            <person name="Shu R."/>
            <person name="Zhang J."/>
            <person name="Meng Q."/>
            <person name="Zhang H."/>
            <person name="Zhou G."/>
            <person name="Li M."/>
            <person name="Wu P."/>
            <person name="Zhao Y."/>
            <person name="Chen C."/>
            <person name="Qin Q."/>
        </authorList>
    </citation>
    <scope>NUCLEOTIDE SEQUENCE [LARGE SCALE GENOMIC DNA]</scope>
    <source>
        <strain evidence="2 3">IOZ07</strain>
    </source>
</reference>
<accession>A0A8H4V7S2</accession>
<comment type="caution">
    <text evidence="2">The sequence shown here is derived from an EMBL/GenBank/DDBJ whole genome shotgun (WGS) entry which is preliminary data.</text>
</comment>
<evidence type="ECO:0008006" key="4">
    <source>
        <dbReference type="Google" id="ProtNLM"/>
    </source>
</evidence>
<feature type="chain" id="PRO_5034825798" description="Glycoside hydrolase subgroup catalytic core" evidence="1">
    <location>
        <begin position="20"/>
        <end position="568"/>
    </location>
</feature>
<dbReference type="Proteomes" id="UP000557566">
    <property type="component" value="Unassembled WGS sequence"/>
</dbReference>
<sequence>MKLLAASVGLLLGLAAAEGTGNHPDWPRWCGKSYLPQFPSFDPGGQTLEPAVLPGGPALDVRLKPRYSIYLESESRAEFVVHADISKWRGQPWPDLDTPDRAPALHFEISLASGGGALVTDKLVVGSKSNVFAFSLARVQPSLSPYKVTLVGTSQDGSSNVTATTELFLLPEKMTGSVTRLDNLNGGMLFRSRATGGKFESFMPYGFYASCDNFLCDRDNLSKIKAYRDLGFNSMVSLTTIFDSRPAYEHLDKLDLRFMYDLRSYYKNLTAVRQQVSAIKDFDAIYSYWGSDEPDGHQDPFNLVVEARDAIRNIDPYHPVSVTLNCQNYYFKEYSAGADFIMEDAYPIGINSTFSKWSTPCSPSYGDCGCDNCQGGVQDVARRLDHLAQYEIWLGLWPKTKAHNPQSFHGEGYWSRDPTEGEAVAMSALALNHGAKAIASWVWPTSPALAQVHGRFARAVANEPVRSMVTERRANRVRVEGAESVDVAYWTVEDGQQVLVTVVNGGPEPVNGLVTVPLPAPVVPWTKDSVIWGNGTWTLGDDKVQLAGVAAMSTNMVLLRAGGDWHEI</sequence>
<organism evidence="2 3">
    <name type="scientific">Ophiocordyceps sinensis</name>
    <dbReference type="NCBI Taxonomy" id="72228"/>
    <lineage>
        <taxon>Eukaryota</taxon>
        <taxon>Fungi</taxon>
        <taxon>Dikarya</taxon>
        <taxon>Ascomycota</taxon>
        <taxon>Pezizomycotina</taxon>
        <taxon>Sordariomycetes</taxon>
        <taxon>Hypocreomycetidae</taxon>
        <taxon>Hypocreales</taxon>
        <taxon>Ophiocordycipitaceae</taxon>
        <taxon>Ophiocordyceps</taxon>
    </lineage>
</organism>
<dbReference type="EMBL" id="JAAVMX010000003">
    <property type="protein sequence ID" value="KAF4511084.1"/>
    <property type="molecule type" value="Genomic_DNA"/>
</dbReference>
<name>A0A8H4V7S2_9HYPO</name>
<evidence type="ECO:0000256" key="1">
    <source>
        <dbReference type="SAM" id="SignalP"/>
    </source>
</evidence>
<keyword evidence="3" id="KW-1185">Reference proteome</keyword>
<dbReference type="OrthoDB" id="2338662at2759"/>
<keyword evidence="1" id="KW-0732">Signal</keyword>
<protein>
    <recommendedName>
        <fullName evidence="4">Glycoside hydrolase subgroup catalytic core</fullName>
    </recommendedName>
</protein>
<evidence type="ECO:0000313" key="3">
    <source>
        <dbReference type="Proteomes" id="UP000557566"/>
    </source>
</evidence>
<proteinExistence type="predicted"/>
<feature type="signal peptide" evidence="1">
    <location>
        <begin position="1"/>
        <end position="19"/>
    </location>
</feature>
<evidence type="ECO:0000313" key="2">
    <source>
        <dbReference type="EMBL" id="KAF4511084.1"/>
    </source>
</evidence>
<dbReference type="SUPFAM" id="SSF51445">
    <property type="entry name" value="(Trans)glycosidases"/>
    <property type="match status" value="1"/>
</dbReference>
<dbReference type="InterPro" id="IPR017853">
    <property type="entry name" value="GH"/>
</dbReference>
<dbReference type="AlphaFoldDB" id="A0A8H4V7S2"/>
<dbReference type="Gene3D" id="3.20.20.80">
    <property type="entry name" value="Glycosidases"/>
    <property type="match status" value="1"/>
</dbReference>